<comment type="caution">
    <text evidence="1">The sequence shown here is derived from an EMBL/GenBank/DDBJ whole genome shotgun (WGS) entry which is preliminary data.</text>
</comment>
<organism evidence="1 2">
    <name type="scientific">Claviceps purpurea (strain 20.1)</name>
    <name type="common">Ergot fungus</name>
    <name type="synonym">Sphacelia segetum</name>
    <dbReference type="NCBI Taxonomy" id="1111077"/>
    <lineage>
        <taxon>Eukaryota</taxon>
        <taxon>Fungi</taxon>
        <taxon>Dikarya</taxon>
        <taxon>Ascomycota</taxon>
        <taxon>Pezizomycotina</taxon>
        <taxon>Sordariomycetes</taxon>
        <taxon>Hypocreomycetidae</taxon>
        <taxon>Hypocreales</taxon>
        <taxon>Clavicipitaceae</taxon>
        <taxon>Claviceps</taxon>
    </lineage>
</organism>
<protein>
    <submittedName>
        <fullName evidence="1">Uncharacterized protein</fullName>
    </submittedName>
</protein>
<gene>
    <name evidence="1" type="ORF">CPUR_06015</name>
</gene>
<reference evidence="1 2" key="1">
    <citation type="journal article" date="2013" name="PLoS Genet.">
        <title>Plant-symbiotic fungi as chemical engineers: Multi-genome analysis of the Clavicipitaceae reveals dynamics of alkaloid loci.</title>
        <authorList>
            <person name="Schardl C.L."/>
            <person name="Young C.A."/>
            <person name="Hesse U."/>
            <person name="Amyotte S.G."/>
            <person name="Andreeva K."/>
            <person name="Calie P.J."/>
            <person name="Fleetwood D.J."/>
            <person name="Haws D.C."/>
            <person name="Moore N."/>
            <person name="Oeser B."/>
            <person name="Panaccione D.G."/>
            <person name="Schweri K.K."/>
            <person name="Voisey C.R."/>
            <person name="Farman M.L."/>
            <person name="Jaromczyk J.W."/>
            <person name="Roe B.A."/>
            <person name="O'Sullivan D.M."/>
            <person name="Scott B."/>
            <person name="Tudzynski P."/>
            <person name="An Z."/>
            <person name="Arnaoudova E.G."/>
            <person name="Bullock C.T."/>
            <person name="Charlton N.D."/>
            <person name="Chen L."/>
            <person name="Cox M."/>
            <person name="Dinkins R.D."/>
            <person name="Florea S."/>
            <person name="Glenn A.E."/>
            <person name="Gordon A."/>
            <person name="Gueldener U."/>
            <person name="Harris D.R."/>
            <person name="Hollin W."/>
            <person name="Jaromczyk J."/>
            <person name="Johnson R.D."/>
            <person name="Khan A.K."/>
            <person name="Leistner E."/>
            <person name="Leuchtmann A."/>
            <person name="Li C."/>
            <person name="Liu J."/>
            <person name="Liu J."/>
            <person name="Liu M."/>
            <person name="Mace W."/>
            <person name="Machado C."/>
            <person name="Nagabhyru P."/>
            <person name="Pan J."/>
            <person name="Schmid J."/>
            <person name="Sugawara K."/>
            <person name="Steiner U."/>
            <person name="Takach J.E."/>
            <person name="Tanaka E."/>
            <person name="Webb J.S."/>
            <person name="Wilson E.V."/>
            <person name="Wiseman J.L."/>
            <person name="Yoshida R."/>
            <person name="Zeng Z."/>
        </authorList>
    </citation>
    <scope>NUCLEOTIDE SEQUENCE [LARGE SCALE GENOMIC DNA]</scope>
    <source>
        <strain evidence="1 2">20.1</strain>
    </source>
</reference>
<dbReference type="VEuPathDB" id="FungiDB:CPUR_06015"/>
<evidence type="ECO:0000313" key="2">
    <source>
        <dbReference type="Proteomes" id="UP000016801"/>
    </source>
</evidence>
<dbReference type="HOGENOM" id="CLU_072615_2_0_1"/>
<dbReference type="AlphaFoldDB" id="M1W8Y3"/>
<proteinExistence type="predicted"/>
<accession>M1W8Y3</accession>
<sequence length="237" mass="27957">MMMSSSAVQGDEVVNTYVSDYEAKKIWQHLMFDEFQDSVWGFVIYRCCNASDEDWERMLQKIRSELNYDSTDYYLRDLVPFHNLHPIDDPSLYGASMDQVRSHFRSWIPENIKSRLRPEATDLDDMTYKYLVGMTPRYKYCLYVDDFCIESLDQDDANCPVVKILDKDWEPYTPEELKYFEETEGLGVIGDGTTPAPFLDGLTDDLKEDVGWMYTPVISYLDRYFMLVKDDCVRIWL</sequence>
<dbReference type="EMBL" id="CAGA01000038">
    <property type="protein sequence ID" value="CCE32155.1"/>
    <property type="molecule type" value="Genomic_DNA"/>
</dbReference>
<dbReference type="eggNOG" id="ENOG502SSF1">
    <property type="taxonomic scope" value="Eukaryota"/>
</dbReference>
<dbReference type="STRING" id="1111077.M1W8Y3"/>
<evidence type="ECO:0000313" key="1">
    <source>
        <dbReference type="EMBL" id="CCE32155.1"/>
    </source>
</evidence>
<name>M1W8Y3_CLAP2</name>
<dbReference type="OrthoDB" id="4424523at2759"/>
<dbReference type="Proteomes" id="UP000016801">
    <property type="component" value="Unassembled WGS sequence"/>
</dbReference>
<keyword evidence="2" id="KW-1185">Reference proteome</keyword>